<dbReference type="NCBIfam" id="TIGR01877">
    <property type="entry name" value="cas_cas6"/>
    <property type="match status" value="1"/>
</dbReference>
<feature type="active site" description="Proton donor" evidence="6">
    <location>
        <position position="42"/>
    </location>
</feature>
<evidence type="ECO:0000259" key="7">
    <source>
        <dbReference type="Pfam" id="PF01881"/>
    </source>
</evidence>
<evidence type="ECO:0000313" key="9">
    <source>
        <dbReference type="EMBL" id="MWV56681.1"/>
    </source>
</evidence>
<evidence type="ECO:0000256" key="6">
    <source>
        <dbReference type="PIRSR" id="PIRSR005054-50"/>
    </source>
</evidence>
<reference evidence="8 10" key="2">
    <citation type="submission" date="2019-11" db="EMBL/GenBank/DDBJ databases">
        <title>Streptococcis sp. isolated from the respiratory tract of Marmot.</title>
        <authorList>
            <person name="Zhang G."/>
        </authorList>
    </citation>
    <scope>NUCLEOTIDE SEQUENCE [LARGE SCALE GENOMIC DNA]</scope>
    <source>
        <strain evidence="10">zg-86</strain>
        <strain evidence="8">Zg-86</strain>
    </source>
</reference>
<comment type="caution">
    <text evidence="9">The sequence shown here is derived from an EMBL/GenBank/DDBJ whole genome shotgun (WGS) entry which is preliminary data.</text>
</comment>
<evidence type="ECO:0000256" key="2">
    <source>
        <dbReference type="ARBA" id="ARBA00022884"/>
    </source>
</evidence>
<dbReference type="EMBL" id="WLCG01000008">
    <property type="protein sequence ID" value="MTB64585.1"/>
    <property type="molecule type" value="Genomic_DNA"/>
</dbReference>
<dbReference type="PANTHER" id="PTHR36984">
    <property type="entry name" value="CRISPR-ASSOCIATED ENDORIBONUCLEASE CAS6 1"/>
    <property type="match status" value="1"/>
</dbReference>
<proteinExistence type="inferred from homology"/>
<evidence type="ECO:0000313" key="8">
    <source>
        <dbReference type="EMBL" id="MTB64585.1"/>
    </source>
</evidence>
<dbReference type="RefSeq" id="WP_154608556.1">
    <property type="nucleotide sequence ID" value="NZ_CP072115.1"/>
</dbReference>
<name>A0A6I4RJR8_9STRE</name>
<evidence type="ECO:0000256" key="1">
    <source>
        <dbReference type="ARBA" id="ARBA00005937"/>
    </source>
</evidence>
<comment type="function">
    <text evidence="4">CRISPR (clustered regularly interspaced short palindromic repeat), is an adaptive immune system that provides protection against mobile genetic elements (viruses, transposable elements and conjugative plasmids). CRISPR clusters contain sequences complementary to antecedent mobile elements and target invading nucleic acids. CRISPR clusters are transcribed and processed into CRISPR RNA (crRNA).</text>
</comment>
<accession>A0A6I4RJR8</accession>
<reference evidence="9 11" key="1">
    <citation type="submission" date="2019-10" db="EMBL/GenBank/DDBJ databases">
        <title>Streptococcis sp, isolated from the respiratory tract of Marmot.</title>
        <authorList>
            <person name="Zhang G."/>
        </authorList>
    </citation>
    <scope>NUCLEOTIDE SEQUENCE [LARGE SCALE GENOMIC DNA]</scope>
    <source>
        <strain evidence="11">zg-70</strain>
        <strain evidence="9">Zg-70</strain>
    </source>
</reference>
<dbReference type="Pfam" id="PF01881">
    <property type="entry name" value="Cas_Cas6_C"/>
    <property type="match status" value="1"/>
</dbReference>
<keyword evidence="2" id="KW-0694">RNA-binding</keyword>
<protein>
    <recommendedName>
        <fullName evidence="4">CRISPR-associated endoribonuclease</fullName>
    </recommendedName>
</protein>
<keyword evidence="10" id="KW-1185">Reference proteome</keyword>
<dbReference type="Gene3D" id="3.30.70.1890">
    <property type="match status" value="1"/>
</dbReference>
<dbReference type="GO" id="GO:0016788">
    <property type="term" value="F:hydrolase activity, acting on ester bonds"/>
    <property type="evidence" value="ECO:0007669"/>
    <property type="project" value="InterPro"/>
</dbReference>
<dbReference type="Proteomes" id="UP000435423">
    <property type="component" value="Unassembled WGS sequence"/>
</dbReference>
<dbReference type="InterPro" id="IPR049435">
    <property type="entry name" value="Cas_Cas6_C"/>
</dbReference>
<dbReference type="Pfam" id="PF21350">
    <property type="entry name" value="Cas6_I-A"/>
    <property type="match status" value="1"/>
</dbReference>
<comment type="similarity">
    <text evidence="1 4">Belongs to the CRISPR-associated protein Cas6/Cse3/CasE family.</text>
</comment>
<dbReference type="PANTHER" id="PTHR36984:SF1">
    <property type="entry name" value="CRISPR-ASSOCIATED ENDORIBONUCLEASE CAS6 1"/>
    <property type="match status" value="1"/>
</dbReference>
<dbReference type="CDD" id="cd21140">
    <property type="entry name" value="Cas6_I-like"/>
    <property type="match status" value="1"/>
</dbReference>
<dbReference type="AlphaFoldDB" id="A0A6I4RJR8"/>
<feature type="domain" description="CRISPR associated protein Cas6 C-terminal" evidence="7">
    <location>
        <begin position="127"/>
        <end position="241"/>
    </location>
</feature>
<dbReference type="Proteomes" id="UP000435060">
    <property type="component" value="Unassembled WGS sequence"/>
</dbReference>
<evidence type="ECO:0000313" key="10">
    <source>
        <dbReference type="Proteomes" id="UP000435060"/>
    </source>
</evidence>
<dbReference type="InterPro" id="IPR010156">
    <property type="entry name" value="CRISPR-assoc_prot_Cas6"/>
</dbReference>
<evidence type="ECO:0000256" key="3">
    <source>
        <dbReference type="ARBA" id="ARBA00023118"/>
    </source>
</evidence>
<evidence type="ECO:0000256" key="4">
    <source>
        <dbReference type="PIRNR" id="PIRNR005054"/>
    </source>
</evidence>
<evidence type="ECO:0000256" key="5">
    <source>
        <dbReference type="PIRSR" id="PIRSR005054-1"/>
    </source>
</evidence>
<dbReference type="GO" id="GO:0051607">
    <property type="term" value="P:defense response to virus"/>
    <property type="evidence" value="ECO:0007669"/>
    <property type="project" value="UniProtKB-KW"/>
</dbReference>
<organism evidence="9 11">
    <name type="scientific">Streptococcus zhangguiae</name>
    <dbReference type="NCBI Taxonomy" id="2664091"/>
    <lineage>
        <taxon>Bacteria</taxon>
        <taxon>Bacillati</taxon>
        <taxon>Bacillota</taxon>
        <taxon>Bacilli</taxon>
        <taxon>Lactobacillales</taxon>
        <taxon>Streptococcaceae</taxon>
        <taxon>Streptococcus</taxon>
    </lineage>
</organism>
<dbReference type="EMBL" id="WUBJ01000007">
    <property type="protein sequence ID" value="MWV56681.1"/>
    <property type="molecule type" value="Genomic_DNA"/>
</dbReference>
<dbReference type="GO" id="GO:0003723">
    <property type="term" value="F:RNA binding"/>
    <property type="evidence" value="ECO:0007669"/>
    <property type="project" value="UniProtKB-KW"/>
</dbReference>
<feature type="site" description="Transition state stabilizer" evidence="5">
    <location>
        <position position="55"/>
    </location>
</feature>
<dbReference type="PIRSF" id="PIRSF005054">
    <property type="entry name" value="PF1131"/>
    <property type="match status" value="1"/>
</dbReference>
<dbReference type="Gene3D" id="3.30.70.1900">
    <property type="match status" value="1"/>
</dbReference>
<gene>
    <name evidence="9" type="primary">cas6</name>
    <name evidence="8" type="ORF">GGG87_06215</name>
    <name evidence="9" type="ORF">GGH11_06810</name>
</gene>
<feature type="active site" description="Proton acceptor" evidence="6">
    <location>
        <position position="28"/>
    </location>
</feature>
<keyword evidence="3" id="KW-0051">Antiviral defense</keyword>
<sequence>MEAKIVLEAIGKCELPINYNYLVQSMIYALLRKNSDFSRFVHDQGFSKGLTRIYKLFTFSQLIGQYQIVQDKIVFLHTIVLQIRSIDQALILQIVNSLLEDKEVELAGQRLVVRDVQVSLVALEESDYQIRMLSPVIARSTDKESGMTTFYRPDEKEFSSRLIRNFQNKYKAYYGVESDSSFSIQPLHSNSFRKVVTKYKNFIMTAWSGDYLISGKPEVLDFLYQVGLGEKNSMGFGMFRIIKKEK</sequence>
<evidence type="ECO:0000313" key="11">
    <source>
        <dbReference type="Proteomes" id="UP000435423"/>
    </source>
</evidence>
<dbReference type="InterPro" id="IPR045747">
    <property type="entry name" value="CRISPR-assoc_prot_Cas6_N_sf"/>
</dbReference>